<accession>A0A8T3VIJ7</accession>
<protein>
    <submittedName>
        <fullName evidence="4">DUF2207 domain-containing protein</fullName>
    </submittedName>
</protein>
<comment type="caution">
    <text evidence="4">The sequence shown here is derived from an EMBL/GenBank/DDBJ whole genome shotgun (WGS) entry which is preliminary data.</text>
</comment>
<reference evidence="4" key="1">
    <citation type="submission" date="2019-04" db="EMBL/GenBank/DDBJ databases">
        <title>Evolution of Biomass-Degrading Anaerobic Consortia Revealed by Metagenomics.</title>
        <authorList>
            <person name="Peng X."/>
        </authorList>
    </citation>
    <scope>NUCLEOTIDE SEQUENCE</scope>
    <source>
        <strain evidence="4">SIG12</strain>
    </source>
</reference>
<feature type="domain" description="Predicted membrane protein YciQ-like C-terminal" evidence="3">
    <location>
        <begin position="281"/>
        <end position="530"/>
    </location>
</feature>
<evidence type="ECO:0000259" key="3">
    <source>
        <dbReference type="Pfam" id="PF20990"/>
    </source>
</evidence>
<evidence type="ECO:0000313" key="5">
    <source>
        <dbReference type="Proteomes" id="UP000762703"/>
    </source>
</evidence>
<organism evidence="4 5">
    <name type="scientific">Methanobrevibacter millerae</name>
    <dbReference type="NCBI Taxonomy" id="230361"/>
    <lineage>
        <taxon>Archaea</taxon>
        <taxon>Methanobacteriati</taxon>
        <taxon>Methanobacteriota</taxon>
        <taxon>Methanomada group</taxon>
        <taxon>Methanobacteria</taxon>
        <taxon>Methanobacteriales</taxon>
        <taxon>Methanobacteriaceae</taxon>
        <taxon>Methanobrevibacter</taxon>
    </lineage>
</organism>
<evidence type="ECO:0000259" key="2">
    <source>
        <dbReference type="Pfam" id="PF09972"/>
    </source>
</evidence>
<dbReference type="InterPro" id="IPR048389">
    <property type="entry name" value="YciQ-like_C"/>
</dbReference>
<sequence>MNHKKIAVAILLSLVILSTANAIYAEDRDYSIIDAILDLTVQDNGILSVNESYTYSFDGTFNGVYRDIPLKSGESIEDVNVSVNGAYGDYKISDRNNGQKRITVYLWADEGHTKKIHDQEVTVTYSYSMKNVVTLYNDIGSLQYKLWGENWDCNAEKITANIHLPGNKDNTYYLNPEYYTISDSINGNTIHVETKNIPSGKFYELQVLMPLNDFKDATYAKHVDTDAKEQIMQKQADYKGNVNFWGTVFNTLSVICLLSPLSLIAVYLKYGREPKVNYNGIYERELPTDDSPAVVNALLNRSNIGKPDMKGFEATIMDLIDRKILKMDVVEAEHTSDLILEFDNEKFNELSGSEKSAYSLLETFSADGMLNVSQLSSKLNNEYNGKLFVSKFDEWKEIVEKEEIGEDRISQYFNDTGSSFSMAYSVFGIIIAVILFIVCAFSSHPAATTLLFVSVFIGIFSVALLFIPDDIFGQWTPEGRVYYLKWRNFKKFLSDNSLIKEHPPESIVVWNKYLVYGTALGVADKVYESMKLHEPSVHDDDYYYGDLYRFHSYSGLMMLNSAFNTGVSAANPSSDGGGIGSIGGGSGGGGGGAF</sequence>
<dbReference type="Pfam" id="PF20990">
    <property type="entry name" value="DUF2207_C"/>
    <property type="match status" value="1"/>
</dbReference>
<feature type="transmembrane region" description="Helical" evidence="1">
    <location>
        <begin position="244"/>
        <end position="268"/>
    </location>
</feature>
<keyword evidence="1" id="KW-0472">Membrane</keyword>
<gene>
    <name evidence="4" type="ORF">E7Z73_02495</name>
</gene>
<dbReference type="EMBL" id="SUTE01000020">
    <property type="protein sequence ID" value="MBE6504601.1"/>
    <property type="molecule type" value="Genomic_DNA"/>
</dbReference>
<dbReference type="InterPro" id="IPR018702">
    <property type="entry name" value="DUF2207"/>
</dbReference>
<dbReference type="Pfam" id="PF09972">
    <property type="entry name" value="DUF2207"/>
    <property type="match status" value="1"/>
</dbReference>
<name>A0A8T3VIJ7_9EURY</name>
<feature type="domain" description="DUF2207" evidence="2">
    <location>
        <begin position="32"/>
        <end position="209"/>
    </location>
</feature>
<feature type="transmembrane region" description="Helical" evidence="1">
    <location>
        <begin position="422"/>
        <end position="443"/>
    </location>
</feature>
<evidence type="ECO:0000313" key="4">
    <source>
        <dbReference type="EMBL" id="MBE6504601.1"/>
    </source>
</evidence>
<proteinExistence type="predicted"/>
<dbReference type="AlphaFoldDB" id="A0A8T3VIJ7"/>
<keyword evidence="1" id="KW-1133">Transmembrane helix</keyword>
<keyword evidence="1" id="KW-0812">Transmembrane</keyword>
<feature type="transmembrane region" description="Helical" evidence="1">
    <location>
        <begin position="449"/>
        <end position="467"/>
    </location>
</feature>
<dbReference type="RefSeq" id="WP_303736246.1">
    <property type="nucleotide sequence ID" value="NZ_SUTE01000020.1"/>
</dbReference>
<dbReference type="Proteomes" id="UP000762703">
    <property type="component" value="Unassembled WGS sequence"/>
</dbReference>
<evidence type="ECO:0000256" key="1">
    <source>
        <dbReference type="SAM" id="Phobius"/>
    </source>
</evidence>